<organism evidence="1 2">
    <name type="scientific">Cerrena zonata</name>
    <dbReference type="NCBI Taxonomy" id="2478898"/>
    <lineage>
        <taxon>Eukaryota</taxon>
        <taxon>Fungi</taxon>
        <taxon>Dikarya</taxon>
        <taxon>Basidiomycota</taxon>
        <taxon>Agaricomycotina</taxon>
        <taxon>Agaricomycetes</taxon>
        <taxon>Polyporales</taxon>
        <taxon>Cerrenaceae</taxon>
        <taxon>Cerrena</taxon>
    </lineage>
</organism>
<comment type="caution">
    <text evidence="1">The sequence shown here is derived from an EMBL/GenBank/DDBJ whole genome shotgun (WGS) entry which is preliminary data.</text>
</comment>
<evidence type="ECO:0000313" key="2">
    <source>
        <dbReference type="Proteomes" id="UP001385951"/>
    </source>
</evidence>
<proteinExistence type="predicted"/>
<dbReference type="Proteomes" id="UP001385951">
    <property type="component" value="Unassembled WGS sequence"/>
</dbReference>
<gene>
    <name evidence="1" type="ORF">QCA50_014201</name>
</gene>
<dbReference type="EMBL" id="JASBNA010000034">
    <property type="protein sequence ID" value="KAK7682817.1"/>
    <property type="molecule type" value="Genomic_DNA"/>
</dbReference>
<evidence type="ECO:0000313" key="1">
    <source>
        <dbReference type="EMBL" id="KAK7682817.1"/>
    </source>
</evidence>
<sequence length="140" mass="15441">MVSREMARQGRIQCSNLAGGFWAGGCWDQWDAKTAVLVVEPVTGEPPVLASAGAIAVCPRIRNQKAIVALVQVLHSNFSCRRLPTYHCFLPISLRYTTSTSRFTPHCKPSPPWPSYCPTRNTSSLSLPSSTNSTPRRSFF</sequence>
<dbReference type="PROSITE" id="PS51257">
    <property type="entry name" value="PROKAR_LIPOPROTEIN"/>
    <property type="match status" value="1"/>
</dbReference>
<accession>A0AAW0FU44</accession>
<keyword evidence="2" id="KW-1185">Reference proteome</keyword>
<reference evidence="1 2" key="1">
    <citation type="submission" date="2022-09" db="EMBL/GenBank/DDBJ databases">
        <authorList>
            <person name="Palmer J.M."/>
        </authorList>
    </citation>
    <scope>NUCLEOTIDE SEQUENCE [LARGE SCALE GENOMIC DNA]</scope>
    <source>
        <strain evidence="1 2">DSM 7382</strain>
    </source>
</reference>
<protein>
    <submittedName>
        <fullName evidence="1">Uncharacterized protein</fullName>
    </submittedName>
</protein>
<dbReference type="AlphaFoldDB" id="A0AAW0FU44"/>
<name>A0AAW0FU44_9APHY</name>